<feature type="transmembrane region" description="Helical" evidence="1">
    <location>
        <begin position="124"/>
        <end position="144"/>
    </location>
</feature>
<protein>
    <submittedName>
        <fullName evidence="2">Uncharacterized protein</fullName>
    </submittedName>
</protein>
<organism evidence="2 3">
    <name type="scientific">Vigna angularis var. angularis</name>
    <dbReference type="NCBI Taxonomy" id="157739"/>
    <lineage>
        <taxon>Eukaryota</taxon>
        <taxon>Viridiplantae</taxon>
        <taxon>Streptophyta</taxon>
        <taxon>Embryophyta</taxon>
        <taxon>Tracheophyta</taxon>
        <taxon>Spermatophyta</taxon>
        <taxon>Magnoliopsida</taxon>
        <taxon>eudicotyledons</taxon>
        <taxon>Gunneridae</taxon>
        <taxon>Pentapetalae</taxon>
        <taxon>rosids</taxon>
        <taxon>fabids</taxon>
        <taxon>Fabales</taxon>
        <taxon>Fabaceae</taxon>
        <taxon>Papilionoideae</taxon>
        <taxon>50 kb inversion clade</taxon>
        <taxon>NPAAA clade</taxon>
        <taxon>indigoferoid/millettioid clade</taxon>
        <taxon>Phaseoleae</taxon>
        <taxon>Vigna</taxon>
    </lineage>
</organism>
<gene>
    <name evidence="2" type="primary">Vigan.04G103000</name>
    <name evidence="2" type="ORF">VIGAN_04103000</name>
</gene>
<evidence type="ECO:0000313" key="2">
    <source>
        <dbReference type="EMBL" id="BAT83804.1"/>
    </source>
</evidence>
<accession>A0A0S3RTB1</accession>
<dbReference type="AlphaFoldDB" id="A0A0S3RTB1"/>
<evidence type="ECO:0000313" key="3">
    <source>
        <dbReference type="Proteomes" id="UP000291084"/>
    </source>
</evidence>
<name>A0A0S3RTB1_PHAAN</name>
<feature type="transmembrane region" description="Helical" evidence="1">
    <location>
        <begin position="95"/>
        <end position="118"/>
    </location>
</feature>
<reference evidence="2 3" key="1">
    <citation type="journal article" date="2015" name="Sci. Rep.">
        <title>The power of single molecule real-time sequencing technology in the de novo assembly of a eukaryotic genome.</title>
        <authorList>
            <person name="Sakai H."/>
            <person name="Naito K."/>
            <person name="Ogiso-Tanaka E."/>
            <person name="Takahashi Y."/>
            <person name="Iseki K."/>
            <person name="Muto C."/>
            <person name="Satou K."/>
            <person name="Teruya K."/>
            <person name="Shiroma A."/>
            <person name="Shimoji M."/>
            <person name="Hirano T."/>
            <person name="Itoh T."/>
            <person name="Kaga A."/>
            <person name="Tomooka N."/>
        </authorList>
    </citation>
    <scope>NUCLEOTIDE SEQUENCE [LARGE SCALE GENOMIC DNA]</scope>
    <source>
        <strain evidence="3">cv. Shumari</strain>
    </source>
</reference>
<dbReference type="Proteomes" id="UP000291084">
    <property type="component" value="Chromosome 4"/>
</dbReference>
<sequence length="146" mass="16557">MKAYSLLDRGGCFPLCWNVKFLLLDCVQLRPSCWNTVSCLLSSLHLSSSPSFSSLVVAPNASSRDTSSLFLEQPRVSSTHFPCIRLLHFMKNRTLHFHITVCTLCWTLPSVDTSLLLLDQALFQLKHIFTLWAVTVNVELLLLFNK</sequence>
<evidence type="ECO:0000256" key="1">
    <source>
        <dbReference type="SAM" id="Phobius"/>
    </source>
</evidence>
<keyword evidence="3" id="KW-1185">Reference proteome</keyword>
<proteinExistence type="predicted"/>
<keyword evidence="1" id="KW-0812">Transmembrane</keyword>
<keyword evidence="1" id="KW-1133">Transmembrane helix</keyword>
<keyword evidence="1" id="KW-0472">Membrane</keyword>
<dbReference type="EMBL" id="AP015037">
    <property type="protein sequence ID" value="BAT83804.1"/>
    <property type="molecule type" value="Genomic_DNA"/>
</dbReference>